<reference evidence="17 18" key="1">
    <citation type="submission" date="2024-11" db="EMBL/GenBank/DDBJ databases">
        <title>Chromosome-level genome assembly of the freshwater bivalve Anodonta woodiana.</title>
        <authorList>
            <person name="Chen X."/>
        </authorList>
    </citation>
    <scope>NUCLEOTIDE SEQUENCE [LARGE SCALE GENOMIC DNA]</scope>
    <source>
        <strain evidence="17">MN2024</strain>
        <tissue evidence="17">Gills</tissue>
    </source>
</reference>
<organism evidence="17 18">
    <name type="scientific">Sinanodonta woodiana</name>
    <name type="common">Chinese pond mussel</name>
    <name type="synonym">Anodonta woodiana</name>
    <dbReference type="NCBI Taxonomy" id="1069815"/>
    <lineage>
        <taxon>Eukaryota</taxon>
        <taxon>Metazoa</taxon>
        <taxon>Spiralia</taxon>
        <taxon>Lophotrochozoa</taxon>
        <taxon>Mollusca</taxon>
        <taxon>Bivalvia</taxon>
        <taxon>Autobranchia</taxon>
        <taxon>Heteroconchia</taxon>
        <taxon>Palaeoheterodonta</taxon>
        <taxon>Unionida</taxon>
        <taxon>Unionoidea</taxon>
        <taxon>Unionidae</taxon>
        <taxon>Unioninae</taxon>
        <taxon>Sinanodonta</taxon>
    </lineage>
</organism>
<keyword evidence="11" id="KW-0966">Cell projection</keyword>
<dbReference type="GO" id="GO:0042995">
    <property type="term" value="C:cell projection"/>
    <property type="evidence" value="ECO:0007669"/>
    <property type="project" value="UniProtKB-SubCell"/>
</dbReference>
<dbReference type="Pfam" id="PF00069">
    <property type="entry name" value="Pkinase"/>
    <property type="match status" value="1"/>
</dbReference>
<feature type="compositionally biased region" description="Basic and acidic residues" evidence="14">
    <location>
        <begin position="826"/>
        <end position="836"/>
    </location>
</feature>
<accession>A0ABD3TGR4</accession>
<evidence type="ECO:0000256" key="4">
    <source>
        <dbReference type="ARBA" id="ARBA00022737"/>
    </source>
</evidence>
<dbReference type="GO" id="GO:0005524">
    <property type="term" value="F:ATP binding"/>
    <property type="evidence" value="ECO:0007669"/>
    <property type="project" value="UniProtKB-UniRule"/>
</dbReference>
<feature type="domain" description="Protein kinase" evidence="15">
    <location>
        <begin position="901"/>
        <end position="1163"/>
    </location>
</feature>
<protein>
    <submittedName>
        <fullName evidence="17">Uncharacterized protein</fullName>
    </submittedName>
</protein>
<dbReference type="Gene3D" id="1.20.58.530">
    <property type="match status" value="1"/>
</dbReference>
<keyword evidence="10" id="KW-0206">Cytoskeleton</keyword>
<feature type="region of interest" description="Disordered" evidence="14">
    <location>
        <begin position="826"/>
        <end position="889"/>
    </location>
</feature>
<feature type="binding site" evidence="13">
    <location>
        <position position="931"/>
    </location>
    <ligand>
        <name>ATP</name>
        <dbReference type="ChEBI" id="CHEBI:30616"/>
    </ligand>
</feature>
<evidence type="ECO:0000256" key="5">
    <source>
        <dbReference type="ARBA" id="ARBA00022741"/>
    </source>
</evidence>
<dbReference type="InterPro" id="IPR052409">
    <property type="entry name" value="Myosin-III_kinase_activity"/>
</dbReference>
<keyword evidence="7 12" id="KW-0518">Myosin</keyword>
<dbReference type="Gene3D" id="1.20.5.4820">
    <property type="match status" value="1"/>
</dbReference>
<dbReference type="PROSITE" id="PS51456">
    <property type="entry name" value="MYOSIN_MOTOR"/>
    <property type="match status" value="1"/>
</dbReference>
<feature type="binding site" evidence="12">
    <location>
        <begin position="98"/>
        <end position="105"/>
    </location>
    <ligand>
        <name>ATP</name>
        <dbReference type="ChEBI" id="CHEBI:30616"/>
    </ligand>
</feature>
<keyword evidence="4" id="KW-0677">Repeat</keyword>
<dbReference type="SUPFAM" id="SSF56112">
    <property type="entry name" value="Protein kinase-like (PK-like)"/>
    <property type="match status" value="1"/>
</dbReference>
<feature type="compositionally biased region" description="Low complexity" evidence="14">
    <location>
        <begin position="874"/>
        <end position="889"/>
    </location>
</feature>
<keyword evidence="18" id="KW-1185">Reference proteome</keyword>
<comment type="caution">
    <text evidence="17">The sequence shown here is derived from an EMBL/GenBank/DDBJ whole genome shotgun (WGS) entry which is preliminary data.</text>
</comment>
<dbReference type="PANTHER" id="PTHR46256">
    <property type="entry name" value="AGAP011099-PA"/>
    <property type="match status" value="1"/>
</dbReference>
<evidence type="ECO:0000256" key="3">
    <source>
        <dbReference type="ARBA" id="ARBA00022490"/>
    </source>
</evidence>
<evidence type="ECO:0000256" key="1">
    <source>
        <dbReference type="ARBA" id="ARBA00004245"/>
    </source>
</evidence>
<dbReference type="InterPro" id="IPR027417">
    <property type="entry name" value="P-loop_NTPase"/>
</dbReference>
<dbReference type="Pfam" id="PF00063">
    <property type="entry name" value="Myosin_head"/>
    <property type="match status" value="1"/>
</dbReference>
<dbReference type="SMART" id="SM00242">
    <property type="entry name" value="MYSc"/>
    <property type="match status" value="1"/>
</dbReference>
<dbReference type="Proteomes" id="UP001634394">
    <property type="component" value="Unassembled WGS sequence"/>
</dbReference>
<evidence type="ECO:0000313" key="17">
    <source>
        <dbReference type="EMBL" id="KAL3836219.1"/>
    </source>
</evidence>
<dbReference type="PROSITE" id="PS00107">
    <property type="entry name" value="PROTEIN_KINASE_ATP"/>
    <property type="match status" value="1"/>
</dbReference>
<dbReference type="Gene3D" id="3.40.850.10">
    <property type="entry name" value="Kinesin motor domain"/>
    <property type="match status" value="1"/>
</dbReference>
<dbReference type="InterPro" id="IPR000719">
    <property type="entry name" value="Prot_kinase_dom"/>
</dbReference>
<feature type="domain" description="Myosin motor" evidence="16">
    <location>
        <begin position="4"/>
        <end position="741"/>
    </location>
</feature>
<dbReference type="PRINTS" id="PR00193">
    <property type="entry name" value="MYOSINHEAVY"/>
</dbReference>
<dbReference type="PROSITE" id="PS50011">
    <property type="entry name" value="PROTEIN_KINASE_DOM"/>
    <property type="match status" value="1"/>
</dbReference>
<dbReference type="Gene3D" id="1.10.10.820">
    <property type="match status" value="1"/>
</dbReference>
<gene>
    <name evidence="17" type="ORF">ACJMK2_021658</name>
</gene>
<dbReference type="SUPFAM" id="SSF52540">
    <property type="entry name" value="P-loop containing nucleoside triphosphate hydrolases"/>
    <property type="match status" value="1"/>
</dbReference>
<keyword evidence="8 12" id="KW-0505">Motor protein</keyword>
<dbReference type="InterPro" id="IPR011009">
    <property type="entry name" value="Kinase-like_dom_sf"/>
</dbReference>
<evidence type="ECO:0000256" key="8">
    <source>
        <dbReference type="ARBA" id="ARBA00023175"/>
    </source>
</evidence>
<feature type="region of interest" description="Actin-binding" evidence="12">
    <location>
        <begin position="612"/>
        <end position="634"/>
    </location>
</feature>
<evidence type="ECO:0000259" key="15">
    <source>
        <dbReference type="PROSITE" id="PS50011"/>
    </source>
</evidence>
<evidence type="ECO:0000256" key="14">
    <source>
        <dbReference type="SAM" id="MobiDB-lite"/>
    </source>
</evidence>
<evidence type="ECO:0000256" key="13">
    <source>
        <dbReference type="PROSITE-ProRule" id="PRU10141"/>
    </source>
</evidence>
<dbReference type="InterPro" id="IPR008271">
    <property type="entry name" value="Ser/Thr_kinase_AS"/>
</dbReference>
<evidence type="ECO:0000256" key="2">
    <source>
        <dbReference type="ARBA" id="ARBA00004316"/>
    </source>
</evidence>
<feature type="compositionally biased region" description="Polar residues" evidence="14">
    <location>
        <begin position="859"/>
        <end position="869"/>
    </location>
</feature>
<evidence type="ECO:0000256" key="6">
    <source>
        <dbReference type="ARBA" id="ARBA00022840"/>
    </source>
</evidence>
<evidence type="ECO:0000256" key="9">
    <source>
        <dbReference type="ARBA" id="ARBA00023203"/>
    </source>
</evidence>
<evidence type="ECO:0000259" key="16">
    <source>
        <dbReference type="PROSITE" id="PS51456"/>
    </source>
</evidence>
<dbReference type="AlphaFoldDB" id="A0ABD3TGR4"/>
<proteinExistence type="inferred from homology"/>
<dbReference type="Gene3D" id="1.20.120.720">
    <property type="entry name" value="Myosin VI head, motor domain, U50 subdomain"/>
    <property type="match status" value="1"/>
</dbReference>
<name>A0ABD3TGR4_SINWO</name>
<evidence type="ECO:0000256" key="12">
    <source>
        <dbReference type="PROSITE-ProRule" id="PRU00782"/>
    </source>
</evidence>
<evidence type="ECO:0000256" key="10">
    <source>
        <dbReference type="ARBA" id="ARBA00023212"/>
    </source>
</evidence>
<dbReference type="InterPro" id="IPR017441">
    <property type="entry name" value="Protein_kinase_ATP_BS"/>
</dbReference>
<keyword evidence="9 12" id="KW-0009">Actin-binding</keyword>
<sequence length="1167" mass="134400">MKTDNTDDLSQLDQLNNKIILNVLKKRYEKDVIYTNCGDILIALNPCKDLPIFGETEHSQYDWVNFADVPAPHVFHTAARAFRRMRESETDQVIIVSGESGAGKTESTKFMVKHFVHMCRSDNKELHQKIIKVNPLLEAFGNAKTHMNHNSSRFAKYLELSFSETWDLTGVIIRDYMLEKSRVVHRSANEGNFHAFYSLFHGASKETLKDLSLEKHVSSYRIMQSDPDSLIAEARYKEMYKEQNKVLQQIETDPQVVDALLAAVIHLTEIKFTESSTVAGAADLTDLEQVVYASELLSLKAEDLVEALLSTKMTIRGDEIRRNKGPQQAAEGRDALAKMLYERTFQWLVRQINADLHPNRKGFGQLLSTSILDIAGFEMLPVNSLEQLCINIVNERLQNFMNERLFRFELQTYTDEGIDVGNVAFENNDVLIAFLTKPHNSVLAILDEQSTLQQGSEIAFVRQLTEKYKDSGIYIPPIADRPEFTVRHFAGKVTYNAAGFIEKNRDLLSTELKDCMKSSQDEFISDLFTVKRGPTGTISATVYNYGKSRREMAVRVLPTGASKREQKVTDLRKSLSCFFKKKLEAPSGVIGLQQIASSKQHKTVVSHFKSSLLQLLDKMSRAEHLFVRCLKPNEDLRQNDFTDDVVSEQLKYNGISEMAKIRRMGFTYRRTYEEFVSRYTDIWPDTIKVQENCHKAAATDILKSGIIPAELQKDCKLGKTKVFMKERLVTWIEGVLYGVQKKKEEEKRRKEEEERKKKEEEERLRRLEVERLNREQMEKRKREEEERRKREEEERRKREEEERRKREEEERRKQVDVERLKKEDELKKAKEEKEAEQTSQETDSSIKPLERKEKKKGVSFQSIKESVNHTFRRSSSSSKSTSIDTSDTMTEQQTILIPKNWSKGELIGSGGFGTVYKVVDAETKQEQFAVKQIAFCRSNETRKVLDSLKKDVTMLRSLEHVRIAKYYGSAEENDVFYIFIEYAQNRSLEDFIKGKGPLEDSQALKFIKEILEGLVFLHASEIVHRDLKASNILLDGEMHTKLCDIVLSTTLESHTFASRGCTTSVGSSFWASPEVVKGEKYNVKTDIWSLGCTIIELLTAQRPWYPYPPYTALLRIGCDLSPLEAARQEFTLSDDMKNFIDPMFQIDKKKRPSAQDLMSNALCNRFG</sequence>
<dbReference type="PANTHER" id="PTHR46256:SF3">
    <property type="entry name" value="MYOSIN MOTOR DOMAIN-CONTAINING PROTEIN"/>
    <property type="match status" value="1"/>
</dbReference>
<dbReference type="InterPro" id="IPR001609">
    <property type="entry name" value="Myosin_head_motor_dom-like"/>
</dbReference>
<keyword evidence="6 12" id="KW-0067">ATP-binding</keyword>
<dbReference type="GO" id="GO:0003774">
    <property type="term" value="F:cytoskeletal motor activity"/>
    <property type="evidence" value="ECO:0007669"/>
    <property type="project" value="UniProtKB-UniRule"/>
</dbReference>
<dbReference type="GO" id="GO:0003779">
    <property type="term" value="F:actin binding"/>
    <property type="evidence" value="ECO:0007669"/>
    <property type="project" value="UniProtKB-KW"/>
</dbReference>
<dbReference type="Gene3D" id="1.10.510.10">
    <property type="entry name" value="Transferase(Phosphotransferase) domain 1"/>
    <property type="match status" value="1"/>
</dbReference>
<comment type="subcellular location">
    <subcellularLocation>
        <location evidence="2">Cell projection</location>
    </subcellularLocation>
    <subcellularLocation>
        <location evidence="1">Cytoplasm</location>
        <location evidence="1">Cytoskeleton</location>
    </subcellularLocation>
</comment>
<evidence type="ECO:0000256" key="7">
    <source>
        <dbReference type="ARBA" id="ARBA00023123"/>
    </source>
</evidence>
<comment type="similarity">
    <text evidence="12">Belongs to the TRAFAC class myosin-kinesin ATPase superfamily. Myosin family.</text>
</comment>
<keyword evidence="3" id="KW-0963">Cytoplasm</keyword>
<dbReference type="EMBL" id="JBJQND010000018">
    <property type="protein sequence ID" value="KAL3836219.1"/>
    <property type="molecule type" value="Genomic_DNA"/>
</dbReference>
<evidence type="ECO:0000313" key="18">
    <source>
        <dbReference type="Proteomes" id="UP001634394"/>
    </source>
</evidence>
<evidence type="ECO:0000256" key="11">
    <source>
        <dbReference type="ARBA" id="ARBA00023273"/>
    </source>
</evidence>
<keyword evidence="5 12" id="KW-0547">Nucleotide-binding</keyword>
<dbReference type="GO" id="GO:0016459">
    <property type="term" value="C:myosin complex"/>
    <property type="evidence" value="ECO:0007669"/>
    <property type="project" value="UniProtKB-KW"/>
</dbReference>
<dbReference type="PROSITE" id="PS00108">
    <property type="entry name" value="PROTEIN_KINASE_ST"/>
    <property type="match status" value="1"/>
</dbReference>
<feature type="region of interest" description="Disordered" evidence="14">
    <location>
        <begin position="776"/>
        <end position="814"/>
    </location>
</feature>
<dbReference type="SMART" id="SM00220">
    <property type="entry name" value="S_TKc"/>
    <property type="match status" value="1"/>
</dbReference>
<dbReference type="InterPro" id="IPR036961">
    <property type="entry name" value="Kinesin_motor_dom_sf"/>
</dbReference>